<evidence type="ECO:0000313" key="15">
    <source>
        <dbReference type="Proteomes" id="UP000249619"/>
    </source>
</evidence>
<evidence type="ECO:0000256" key="3">
    <source>
        <dbReference type="ARBA" id="ARBA00012656"/>
    </source>
</evidence>
<dbReference type="Gene3D" id="1.50.10.20">
    <property type="match status" value="1"/>
</dbReference>
<keyword evidence="15" id="KW-1185">Reference proteome</keyword>
<keyword evidence="6" id="KW-0479">Metal-binding</keyword>
<dbReference type="EMBL" id="QGDH01000181">
    <property type="protein sequence ID" value="RAR03435.1"/>
    <property type="molecule type" value="Genomic_DNA"/>
</dbReference>
<evidence type="ECO:0000256" key="1">
    <source>
        <dbReference type="ARBA" id="ARBA00001947"/>
    </source>
</evidence>
<dbReference type="InterPro" id="IPR008930">
    <property type="entry name" value="Terpenoid_cyclase/PrenylTrfase"/>
</dbReference>
<evidence type="ECO:0000256" key="5">
    <source>
        <dbReference type="ARBA" id="ARBA00022679"/>
    </source>
</evidence>
<dbReference type="SUPFAM" id="SSF48239">
    <property type="entry name" value="Terpenoid cyclases/Protein prenyltransferases"/>
    <property type="match status" value="1"/>
</dbReference>
<gene>
    <name evidence="14" type="ORF">DDE83_008221</name>
</gene>
<evidence type="ECO:0000256" key="10">
    <source>
        <dbReference type="ARBA" id="ARBA00032766"/>
    </source>
</evidence>
<feature type="region of interest" description="Disordered" evidence="12">
    <location>
        <begin position="528"/>
        <end position="558"/>
    </location>
</feature>
<reference evidence="15" key="1">
    <citation type="submission" date="2018-05" db="EMBL/GenBank/DDBJ databases">
        <title>Draft genome sequence of Stemphylium lycopersici strain CIDEFI 213.</title>
        <authorList>
            <person name="Medina R."/>
            <person name="Franco M.E.E."/>
            <person name="Lucentini C.G."/>
            <person name="Saparrat M.C.N."/>
            <person name="Balatti P.A."/>
        </authorList>
    </citation>
    <scope>NUCLEOTIDE SEQUENCE [LARGE SCALE GENOMIC DNA]</scope>
    <source>
        <strain evidence="15">CIDEFI 213</strain>
    </source>
</reference>
<evidence type="ECO:0000256" key="9">
    <source>
        <dbReference type="ARBA" id="ARBA00030816"/>
    </source>
</evidence>
<dbReference type="Pfam" id="PF00432">
    <property type="entry name" value="Prenyltrans"/>
    <property type="match status" value="1"/>
</dbReference>
<dbReference type="AlphaFoldDB" id="A0A364MTZ5"/>
<comment type="caution">
    <text evidence="14">The sequence shown here is derived from an EMBL/GenBank/DDBJ whole genome shotgun (WGS) entry which is preliminary data.</text>
</comment>
<dbReference type="GO" id="GO:0046872">
    <property type="term" value="F:metal ion binding"/>
    <property type="evidence" value="ECO:0007669"/>
    <property type="project" value="UniProtKB-KW"/>
</dbReference>
<dbReference type="PANTHER" id="PTHR11774">
    <property type="entry name" value="GERANYLGERANYL TRANSFERASE TYPE BETA SUBUNIT"/>
    <property type="match status" value="1"/>
</dbReference>
<keyword evidence="5 14" id="KW-0808">Transferase</keyword>
<evidence type="ECO:0000256" key="12">
    <source>
        <dbReference type="SAM" id="MobiDB-lite"/>
    </source>
</evidence>
<sequence>MPAEMQLFVDKHVRYIQSLDTRKDELEYWLTEHLRLNGLYWGLTALHLLGHPDALSRTDVLEFVFSCLHQDGGFGAAPGHDAHMLYTVSGVQILATLDAFTELDERIPGGRQKIGKFIANLQDPETGTFAGDEWGEQDTRFLYGALNALSLMGLLDLVDVAKAAQYVHSCANFDGGYGTSPGAESHSGQVFTCVGALTIAGRLDLVNQEKLGAWLSERQLKNGGLNGRPEKKEDVCYSWWVMSSMAMLDKLHWIDGDKLTHFILQCQDPELGGLADRPGDMVDVFHTVFGIAGLSLLKYPGLEEVDPVYHLCIESLMSTPSRCHFAFFTANPLLSQPPAFTAVLLWCLFRSRSLHTPGSTPQLHLGTVLPLWTFDMANIPLHCNICPKKPNFSDVSHLLTHIASKGHLSNYYKVKVRSTNEEASRRLIETYDQWYAEWAVEELMSERMNQKDKRRTRARPAARPASAPKIEAPIPRPVRRTTASNLLDPRLSEQQHTMIKLEQSPSPTSQPAGPVLRNRNTFAPHMQYWSTESRASSRSYTNPDYDTSSEYSDPSERRRPYRYAAASCAIEDDPADVADPMAVSESTKLKGVYWPGMDIFDSATPEMRRKRNQKKDSSVVEQLELNSLEVEATELIFTPLGTFKRQRRISCSESDDDDEIEIKAESPPPMRRRPALANLDVNTSRRTRQSNRPVFPFLNRNHYDEDHSRATHNSRASKRKRFDIFQGNDDITLSQPNSMNYLTSGFTRQPSPSPTPAFNSYKPFHDPFQYENKENALPSFQQTAYGNFHSHQSTGYQYPAYTYGLGPDHQGFQYSSHLYNAASGYQQQDQDDDDQRTITAPPSPSTS</sequence>
<comment type="cofactor">
    <cofactor evidence="1">
        <name>Zn(2+)</name>
        <dbReference type="ChEBI" id="CHEBI:29105"/>
    </cofactor>
</comment>
<dbReference type="STRING" id="183478.A0A364MTZ5"/>
<feature type="region of interest" description="Disordered" evidence="12">
    <location>
        <begin position="820"/>
        <end position="847"/>
    </location>
</feature>
<keyword evidence="8" id="KW-0862">Zinc</keyword>
<name>A0A364MTZ5_STELY</name>
<feature type="region of interest" description="Disordered" evidence="12">
    <location>
        <begin position="449"/>
        <end position="470"/>
    </location>
</feature>
<evidence type="ECO:0000256" key="2">
    <source>
        <dbReference type="ARBA" id="ARBA00010497"/>
    </source>
</evidence>
<dbReference type="InterPro" id="IPR001330">
    <property type="entry name" value="Prenyltrans"/>
</dbReference>
<evidence type="ECO:0000256" key="11">
    <source>
        <dbReference type="ARBA" id="ARBA00047658"/>
    </source>
</evidence>
<dbReference type="Proteomes" id="UP000249619">
    <property type="component" value="Unassembled WGS sequence"/>
</dbReference>
<dbReference type="GO" id="GO:0005968">
    <property type="term" value="C:Rab-protein geranylgeranyltransferase complex"/>
    <property type="evidence" value="ECO:0007669"/>
    <property type="project" value="UniProtKB-ARBA"/>
</dbReference>
<protein>
    <recommendedName>
        <fullName evidence="3">protein geranylgeranyltransferase type II</fullName>
        <ecNumber evidence="3">2.5.1.60</ecNumber>
    </recommendedName>
    <alternativeName>
        <fullName evidence="9">Geranylgeranyl transferase type II subunit beta</fullName>
    </alternativeName>
    <alternativeName>
        <fullName evidence="10">Type II protein geranyl-geranyltransferase subunit beta</fullName>
    </alternativeName>
</protein>
<organism evidence="14 15">
    <name type="scientific">Stemphylium lycopersici</name>
    <name type="common">Tomato gray leaf spot disease fungus</name>
    <name type="synonym">Thyrospora lycopersici</name>
    <dbReference type="NCBI Taxonomy" id="183478"/>
    <lineage>
        <taxon>Eukaryota</taxon>
        <taxon>Fungi</taxon>
        <taxon>Dikarya</taxon>
        <taxon>Ascomycota</taxon>
        <taxon>Pezizomycotina</taxon>
        <taxon>Dothideomycetes</taxon>
        <taxon>Pleosporomycetidae</taxon>
        <taxon>Pleosporales</taxon>
        <taxon>Pleosporineae</taxon>
        <taxon>Pleosporaceae</taxon>
        <taxon>Stemphylium</taxon>
    </lineage>
</organism>
<evidence type="ECO:0000256" key="6">
    <source>
        <dbReference type="ARBA" id="ARBA00022723"/>
    </source>
</evidence>
<keyword evidence="4" id="KW-0637">Prenyltransferase</keyword>
<accession>A0A364MTZ5</accession>
<evidence type="ECO:0000256" key="8">
    <source>
        <dbReference type="ARBA" id="ARBA00022833"/>
    </source>
</evidence>
<comment type="similarity">
    <text evidence="2">Belongs to the protein prenyltransferase subunit beta family.</text>
</comment>
<dbReference type="FunFam" id="1.50.10.20:FF:000009">
    <property type="entry name" value="Geranylgeranyl transferase type-2 subunit beta"/>
    <property type="match status" value="1"/>
</dbReference>
<evidence type="ECO:0000313" key="14">
    <source>
        <dbReference type="EMBL" id="RAR03435.1"/>
    </source>
</evidence>
<feature type="compositionally biased region" description="Polar residues" evidence="12">
    <location>
        <begin position="528"/>
        <end position="552"/>
    </location>
</feature>
<dbReference type="PANTHER" id="PTHR11774:SF11">
    <property type="entry name" value="GERANYLGERANYL TRANSFERASE TYPE-2 SUBUNIT BETA"/>
    <property type="match status" value="1"/>
</dbReference>
<dbReference type="GO" id="GO:0004663">
    <property type="term" value="F:Rab geranylgeranyltransferase activity"/>
    <property type="evidence" value="ECO:0007669"/>
    <property type="project" value="UniProtKB-EC"/>
</dbReference>
<proteinExistence type="inferred from homology"/>
<dbReference type="InterPro" id="IPR026873">
    <property type="entry name" value="Ptb1"/>
</dbReference>
<comment type="catalytic activity">
    <reaction evidence="11">
        <text>geranylgeranyl diphosphate + L-cysteinyl-[protein] = S-geranylgeranyl-L-cysteinyl-[protein] + diphosphate</text>
        <dbReference type="Rhea" id="RHEA:21240"/>
        <dbReference type="Rhea" id="RHEA-COMP:10131"/>
        <dbReference type="Rhea" id="RHEA-COMP:11537"/>
        <dbReference type="ChEBI" id="CHEBI:29950"/>
        <dbReference type="ChEBI" id="CHEBI:33019"/>
        <dbReference type="ChEBI" id="CHEBI:57533"/>
        <dbReference type="ChEBI" id="CHEBI:86021"/>
        <dbReference type="EC" id="2.5.1.60"/>
    </reaction>
</comment>
<keyword evidence="7" id="KW-0677">Repeat</keyword>
<feature type="domain" description="Prenyltransferase alpha-alpha toroid" evidence="13">
    <location>
        <begin position="7"/>
        <end position="310"/>
    </location>
</feature>
<dbReference type="InterPro" id="IPR045089">
    <property type="entry name" value="PGGT1B-like"/>
</dbReference>
<dbReference type="CDD" id="cd02894">
    <property type="entry name" value="GGTase-II"/>
    <property type="match status" value="1"/>
</dbReference>
<evidence type="ECO:0000256" key="7">
    <source>
        <dbReference type="ARBA" id="ARBA00022737"/>
    </source>
</evidence>
<evidence type="ECO:0000259" key="13">
    <source>
        <dbReference type="Pfam" id="PF00432"/>
    </source>
</evidence>
<dbReference type="EC" id="2.5.1.60" evidence="3"/>
<evidence type="ECO:0000256" key="4">
    <source>
        <dbReference type="ARBA" id="ARBA00022602"/>
    </source>
</evidence>